<keyword evidence="2" id="KW-0732">Signal</keyword>
<dbReference type="OrthoDB" id="8605139at2"/>
<evidence type="ECO:0008006" key="5">
    <source>
        <dbReference type="Google" id="ProtNLM"/>
    </source>
</evidence>
<feature type="compositionally biased region" description="Low complexity" evidence="1">
    <location>
        <begin position="71"/>
        <end position="85"/>
    </location>
</feature>
<dbReference type="AlphaFoldDB" id="A0A3N4N624"/>
<dbReference type="Proteomes" id="UP000272412">
    <property type="component" value="Unassembled WGS sequence"/>
</dbReference>
<evidence type="ECO:0000313" key="4">
    <source>
        <dbReference type="Proteomes" id="UP000272412"/>
    </source>
</evidence>
<feature type="signal peptide" evidence="2">
    <location>
        <begin position="1"/>
        <end position="24"/>
    </location>
</feature>
<reference evidence="3 4" key="1">
    <citation type="submission" date="2018-11" db="EMBL/GenBank/DDBJ databases">
        <title>Neisseria weixii sp. nov. isolated from the rectal contents of plateau pika (Ochotona cruzoniae).</title>
        <authorList>
            <person name="Zhang G."/>
        </authorList>
    </citation>
    <scope>NUCLEOTIDE SEQUENCE [LARGE SCALE GENOMIC DNA]</scope>
    <source>
        <strain evidence="3 4">10009</strain>
    </source>
</reference>
<gene>
    <name evidence="3" type="ORF">EGK74_00150</name>
</gene>
<name>A0A3N4N624_9NEIS</name>
<dbReference type="PROSITE" id="PS51257">
    <property type="entry name" value="PROKAR_LIPOPROTEIN"/>
    <property type="match status" value="1"/>
</dbReference>
<organism evidence="3 4">
    <name type="scientific">Neisseria weixii</name>
    <dbReference type="NCBI Taxonomy" id="1853276"/>
    <lineage>
        <taxon>Bacteria</taxon>
        <taxon>Pseudomonadati</taxon>
        <taxon>Pseudomonadota</taxon>
        <taxon>Betaproteobacteria</taxon>
        <taxon>Neisseriales</taxon>
        <taxon>Neisseriaceae</taxon>
        <taxon>Neisseria</taxon>
    </lineage>
</organism>
<evidence type="ECO:0000256" key="1">
    <source>
        <dbReference type="SAM" id="MobiDB-lite"/>
    </source>
</evidence>
<dbReference type="KEGG" id="nwx:CGZ65_11545"/>
<evidence type="ECO:0000256" key="2">
    <source>
        <dbReference type="SAM" id="SignalP"/>
    </source>
</evidence>
<accession>A0A3N4N624</accession>
<feature type="chain" id="PRO_5018207111" description="Entry exclusion lipoprotein TrbK" evidence="2">
    <location>
        <begin position="25"/>
        <end position="85"/>
    </location>
</feature>
<keyword evidence="4" id="KW-1185">Reference proteome</keyword>
<protein>
    <recommendedName>
        <fullName evidence="5">Entry exclusion lipoprotein TrbK</fullName>
    </recommendedName>
</protein>
<comment type="caution">
    <text evidence="3">The sequence shown here is derived from an EMBL/GenBank/DDBJ whole genome shotgun (WGS) entry which is preliminary data.</text>
</comment>
<proteinExistence type="predicted"/>
<dbReference type="RefSeq" id="WP_096295912.1">
    <property type="nucleotide sequence ID" value="NZ_CP023429.1"/>
</dbReference>
<evidence type="ECO:0000313" key="3">
    <source>
        <dbReference type="EMBL" id="RPD90805.1"/>
    </source>
</evidence>
<sequence>MKTLFISVATAVLLLSACSSNKTAEAPNPAPQISVEEAIAQCQQAAGENADRAAFDACMKDKGFQRKAGEQAPQAPADAPASAAQ</sequence>
<feature type="region of interest" description="Disordered" evidence="1">
    <location>
        <begin position="65"/>
        <end position="85"/>
    </location>
</feature>
<dbReference type="EMBL" id="RPFL01000001">
    <property type="protein sequence ID" value="RPD90805.1"/>
    <property type="molecule type" value="Genomic_DNA"/>
</dbReference>